<comment type="caution">
    <text evidence="3">The sequence shown here is derived from an EMBL/GenBank/DDBJ whole genome shotgun (WGS) entry which is preliminary data.</text>
</comment>
<dbReference type="CDD" id="cd03801">
    <property type="entry name" value="GT4_PimA-like"/>
    <property type="match status" value="1"/>
</dbReference>
<proteinExistence type="predicted"/>
<dbReference type="Pfam" id="PF13579">
    <property type="entry name" value="Glyco_trans_4_4"/>
    <property type="match status" value="1"/>
</dbReference>
<evidence type="ECO:0000313" key="3">
    <source>
        <dbReference type="EMBL" id="HGS87670.1"/>
    </source>
</evidence>
<dbReference type="InterPro" id="IPR001296">
    <property type="entry name" value="Glyco_trans_1"/>
</dbReference>
<dbReference type="Gene3D" id="3.40.50.2000">
    <property type="entry name" value="Glycogen Phosphorylase B"/>
    <property type="match status" value="2"/>
</dbReference>
<evidence type="ECO:0000259" key="2">
    <source>
        <dbReference type="Pfam" id="PF13579"/>
    </source>
</evidence>
<name>A0A7C4Q3V2_9CHLR</name>
<dbReference type="AlphaFoldDB" id="A0A7C4Q3V2"/>
<dbReference type="EMBL" id="DSXR01000086">
    <property type="protein sequence ID" value="HGS87670.1"/>
    <property type="molecule type" value="Genomic_DNA"/>
</dbReference>
<dbReference type="GO" id="GO:0016740">
    <property type="term" value="F:transferase activity"/>
    <property type="evidence" value="ECO:0007669"/>
    <property type="project" value="UniProtKB-KW"/>
</dbReference>
<gene>
    <name evidence="3" type="ORF">ENT17_08630</name>
</gene>
<dbReference type="InterPro" id="IPR028098">
    <property type="entry name" value="Glyco_trans_4-like_N"/>
</dbReference>
<dbReference type="PANTHER" id="PTHR12526">
    <property type="entry name" value="GLYCOSYLTRANSFERASE"/>
    <property type="match status" value="1"/>
</dbReference>
<protein>
    <submittedName>
        <fullName evidence="3">Glycosyltransferase</fullName>
    </submittedName>
</protein>
<dbReference type="SUPFAM" id="SSF53756">
    <property type="entry name" value="UDP-Glycosyltransferase/glycogen phosphorylase"/>
    <property type="match status" value="1"/>
</dbReference>
<sequence>MHILLVADGRSPITLRWLDNLRELGLTFSLVSTFPCPPPPDAAHFAVLPVAFSGLAGGQAVSSAGAGGGKAATSARRRWVAGLRRILLPLRYRLAPLSLPRSARRYRQAVQAIQPDVVHALRIPFEGILALATPEELPLAVSIWGNDLTLHAPATPQMSRWTRAVLQRADGLHADAARDLRLARAWGFAQDRPCLLIPTSGGIDLQRMLQAPQPLPGELEARIPPHQWMVINPRGVRAYTCTAAFFQSIPLVLQHHPHTVFVCPAMQGEQEAEKWKRRLNLDERVVLLPSLPQTQLWGLFARSAVSVSVTTHDGTPNTLLEAMACGSFPVAGDLESLREWITPGVNGLLVEGHKADSIAAAVVQALSSPQLLQQAAEFNRRLIAERAEVQQMRLRLKEFYDRVVQRVKA</sequence>
<feature type="domain" description="Glycosyl transferase family 1" evidence="1">
    <location>
        <begin position="267"/>
        <end position="380"/>
    </location>
</feature>
<dbReference type="Pfam" id="PF00534">
    <property type="entry name" value="Glycos_transf_1"/>
    <property type="match status" value="1"/>
</dbReference>
<keyword evidence="3" id="KW-0808">Transferase</keyword>
<evidence type="ECO:0000259" key="1">
    <source>
        <dbReference type="Pfam" id="PF00534"/>
    </source>
</evidence>
<reference evidence="3" key="1">
    <citation type="journal article" date="2020" name="mSystems">
        <title>Genome- and Community-Level Interaction Insights into Carbon Utilization and Element Cycling Functions of Hydrothermarchaeota in Hydrothermal Sediment.</title>
        <authorList>
            <person name="Zhou Z."/>
            <person name="Liu Y."/>
            <person name="Xu W."/>
            <person name="Pan J."/>
            <person name="Luo Z.H."/>
            <person name="Li M."/>
        </authorList>
    </citation>
    <scope>NUCLEOTIDE SEQUENCE [LARGE SCALE GENOMIC DNA]</scope>
    <source>
        <strain evidence="3">SpSt-556</strain>
    </source>
</reference>
<feature type="domain" description="Glycosyltransferase subfamily 4-like N-terminal" evidence="2">
    <location>
        <begin position="60"/>
        <end position="193"/>
    </location>
</feature>
<organism evidence="3">
    <name type="scientific">Bellilinea caldifistulae</name>
    <dbReference type="NCBI Taxonomy" id="360411"/>
    <lineage>
        <taxon>Bacteria</taxon>
        <taxon>Bacillati</taxon>
        <taxon>Chloroflexota</taxon>
        <taxon>Anaerolineae</taxon>
        <taxon>Anaerolineales</taxon>
        <taxon>Anaerolineaceae</taxon>
        <taxon>Bellilinea</taxon>
    </lineage>
</organism>
<accession>A0A7C4Q3V2</accession>